<keyword evidence="10" id="KW-1185">Reference proteome</keyword>
<keyword evidence="3" id="KW-0808">Transferase</keyword>
<evidence type="ECO:0000256" key="4">
    <source>
        <dbReference type="ARBA" id="ARBA00022741"/>
    </source>
</evidence>
<evidence type="ECO:0000259" key="8">
    <source>
        <dbReference type="PROSITE" id="PS50011"/>
    </source>
</evidence>
<keyword evidence="7" id="KW-1133">Transmembrane helix</keyword>
<dbReference type="GO" id="GO:0005524">
    <property type="term" value="F:ATP binding"/>
    <property type="evidence" value="ECO:0007669"/>
    <property type="project" value="UniProtKB-KW"/>
</dbReference>
<dbReference type="EMBL" id="LXQA010007061">
    <property type="protein sequence ID" value="MCH84587.1"/>
    <property type="molecule type" value="Genomic_DNA"/>
</dbReference>
<name>A0A392MAQ9_9FABA</name>
<evidence type="ECO:0000313" key="10">
    <source>
        <dbReference type="Proteomes" id="UP000265520"/>
    </source>
</evidence>
<evidence type="ECO:0000256" key="2">
    <source>
        <dbReference type="ARBA" id="ARBA00022527"/>
    </source>
</evidence>
<accession>A0A392MAQ9</accession>
<evidence type="ECO:0000256" key="1">
    <source>
        <dbReference type="ARBA" id="ARBA00005354"/>
    </source>
</evidence>
<reference evidence="9 10" key="1">
    <citation type="journal article" date="2018" name="Front. Plant Sci.">
        <title>Red Clover (Trifolium pratense) and Zigzag Clover (T. medium) - A Picture of Genomic Similarities and Differences.</title>
        <authorList>
            <person name="Dluhosova J."/>
            <person name="Istvanek J."/>
            <person name="Nedelnik J."/>
            <person name="Repkova J."/>
        </authorList>
    </citation>
    <scope>NUCLEOTIDE SEQUENCE [LARGE SCALE GENOMIC DNA]</scope>
    <source>
        <strain evidence="10">cv. 10/8</strain>
        <tissue evidence="9">Leaf</tissue>
    </source>
</reference>
<dbReference type="InterPro" id="IPR011009">
    <property type="entry name" value="Kinase-like_dom_sf"/>
</dbReference>
<keyword evidence="7" id="KW-0812">Transmembrane</keyword>
<dbReference type="GO" id="GO:0004674">
    <property type="term" value="F:protein serine/threonine kinase activity"/>
    <property type="evidence" value="ECO:0007669"/>
    <property type="project" value="UniProtKB-KW"/>
</dbReference>
<protein>
    <submittedName>
        <fullName evidence="9">Calcium-dependent protein kinase 1-like</fullName>
    </submittedName>
</protein>
<evidence type="ECO:0000256" key="3">
    <source>
        <dbReference type="ARBA" id="ARBA00022679"/>
    </source>
</evidence>
<dbReference type="Proteomes" id="UP000265520">
    <property type="component" value="Unassembled WGS sequence"/>
</dbReference>
<dbReference type="PROSITE" id="PS50011">
    <property type="entry name" value="PROTEIN_KINASE_DOM"/>
    <property type="match status" value="1"/>
</dbReference>
<keyword evidence="6" id="KW-0067">ATP-binding</keyword>
<dbReference type="SUPFAM" id="SSF56112">
    <property type="entry name" value="Protein kinase-like (PK-like)"/>
    <property type="match status" value="1"/>
</dbReference>
<comment type="similarity">
    <text evidence="1">Belongs to the protein kinase superfamily. CAMK Ser/Thr protein kinase family. CaMK subfamily.</text>
</comment>
<keyword evidence="2" id="KW-0723">Serine/threonine-protein kinase</keyword>
<comment type="caution">
    <text evidence="9">The sequence shown here is derived from an EMBL/GenBank/DDBJ whole genome shotgun (WGS) entry which is preliminary data.</text>
</comment>
<gene>
    <name evidence="9" type="ORF">A2U01_0005419</name>
</gene>
<sequence>AAELMFDNYKAPALVLANNDVSEKSTIILYLLHQGMPCHYLLIGVLKKRYGPEADVWSVGVILYILLSGVPPFWAGDSNFELPEIKLSVGFFKRFSSKSSEMLCAAD</sequence>
<evidence type="ECO:0000256" key="7">
    <source>
        <dbReference type="SAM" id="Phobius"/>
    </source>
</evidence>
<feature type="domain" description="Protein kinase" evidence="8">
    <location>
        <begin position="1"/>
        <end position="107"/>
    </location>
</feature>
<keyword evidence="4" id="KW-0547">Nucleotide-binding</keyword>
<dbReference type="InterPro" id="IPR000719">
    <property type="entry name" value="Prot_kinase_dom"/>
</dbReference>
<keyword evidence="7" id="KW-0472">Membrane</keyword>
<dbReference type="InterPro" id="IPR050205">
    <property type="entry name" value="CDPK_Ser/Thr_kinases"/>
</dbReference>
<feature type="non-terminal residue" evidence="9">
    <location>
        <position position="1"/>
    </location>
</feature>
<evidence type="ECO:0000256" key="6">
    <source>
        <dbReference type="ARBA" id="ARBA00022840"/>
    </source>
</evidence>
<dbReference type="PANTHER" id="PTHR24349">
    <property type="entry name" value="SERINE/THREONINE-PROTEIN KINASE"/>
    <property type="match status" value="1"/>
</dbReference>
<dbReference type="AlphaFoldDB" id="A0A392MAQ9"/>
<evidence type="ECO:0000256" key="5">
    <source>
        <dbReference type="ARBA" id="ARBA00022777"/>
    </source>
</evidence>
<keyword evidence="5 9" id="KW-0418">Kinase</keyword>
<organism evidence="9 10">
    <name type="scientific">Trifolium medium</name>
    <dbReference type="NCBI Taxonomy" id="97028"/>
    <lineage>
        <taxon>Eukaryota</taxon>
        <taxon>Viridiplantae</taxon>
        <taxon>Streptophyta</taxon>
        <taxon>Embryophyta</taxon>
        <taxon>Tracheophyta</taxon>
        <taxon>Spermatophyta</taxon>
        <taxon>Magnoliopsida</taxon>
        <taxon>eudicotyledons</taxon>
        <taxon>Gunneridae</taxon>
        <taxon>Pentapetalae</taxon>
        <taxon>rosids</taxon>
        <taxon>fabids</taxon>
        <taxon>Fabales</taxon>
        <taxon>Fabaceae</taxon>
        <taxon>Papilionoideae</taxon>
        <taxon>50 kb inversion clade</taxon>
        <taxon>NPAAA clade</taxon>
        <taxon>Hologalegina</taxon>
        <taxon>IRL clade</taxon>
        <taxon>Trifolieae</taxon>
        <taxon>Trifolium</taxon>
    </lineage>
</organism>
<dbReference type="Gene3D" id="1.10.510.10">
    <property type="entry name" value="Transferase(Phosphotransferase) domain 1"/>
    <property type="match status" value="1"/>
</dbReference>
<feature type="transmembrane region" description="Helical" evidence="7">
    <location>
        <begin position="56"/>
        <end position="74"/>
    </location>
</feature>
<evidence type="ECO:0000313" key="9">
    <source>
        <dbReference type="EMBL" id="MCH84587.1"/>
    </source>
</evidence>
<proteinExistence type="inferred from homology"/>